<organism evidence="1 2">
    <name type="scientific">Alkalimarinus alittae</name>
    <dbReference type="NCBI Taxonomy" id="2961619"/>
    <lineage>
        <taxon>Bacteria</taxon>
        <taxon>Pseudomonadati</taxon>
        <taxon>Pseudomonadota</taxon>
        <taxon>Gammaproteobacteria</taxon>
        <taxon>Alteromonadales</taxon>
        <taxon>Alteromonadaceae</taxon>
        <taxon>Alkalimarinus</taxon>
    </lineage>
</organism>
<protein>
    <submittedName>
        <fullName evidence="1">Uncharacterized protein</fullName>
    </submittedName>
</protein>
<proteinExistence type="predicted"/>
<evidence type="ECO:0000313" key="2">
    <source>
        <dbReference type="Proteomes" id="UP001163739"/>
    </source>
</evidence>
<name>A0ABY6MXG9_9ALTE</name>
<reference evidence="1" key="1">
    <citation type="submission" date="2022-06" db="EMBL/GenBank/DDBJ databases">
        <title>Alkalimarinus sp. nov., isolated from gut of a Alitta virens.</title>
        <authorList>
            <person name="Yang A.I."/>
            <person name="Shin N.-R."/>
        </authorList>
    </citation>
    <scope>NUCLEOTIDE SEQUENCE</scope>
    <source>
        <strain evidence="1">A2M4</strain>
    </source>
</reference>
<dbReference type="RefSeq" id="WP_265045987.1">
    <property type="nucleotide sequence ID" value="NZ_CP100390.1"/>
</dbReference>
<keyword evidence="2" id="KW-1185">Reference proteome</keyword>
<accession>A0ABY6MXG9</accession>
<dbReference type="EMBL" id="CP100390">
    <property type="protein sequence ID" value="UZE94495.1"/>
    <property type="molecule type" value="Genomic_DNA"/>
</dbReference>
<dbReference type="Proteomes" id="UP001163739">
    <property type="component" value="Chromosome"/>
</dbReference>
<evidence type="ECO:0000313" key="1">
    <source>
        <dbReference type="EMBL" id="UZE94495.1"/>
    </source>
</evidence>
<gene>
    <name evidence="1" type="ORF">NKI27_10375</name>
</gene>
<sequence length="46" mass="4907">MARDLSDAVQSYAGGIKLDTLFIDEGFSCLDIESLDAAKSLNKPTS</sequence>